<sequence length="1812" mass="193490">MKLLVFFTICVLETFSASLRGGSSAPLGRPSRSLINSRDYHERKLQDRELGIFDWELGLVDGFPQIGDFQDGKNSVLFLYNFTGDIDEAQRELEVELFQDDCLTPAPLGPRAPLSWNETLLIQELQVNVDVNVETIADSPFYTDIEGGQKALISFCLRVNYNYDGDGVNFHETIVSINVDLTAGFELTAVSVERVKGDNSEVTVNIGCEIYEYFCNDLYEDIGQPTFSQGDIMQACIVSTGDFNIRDIMEANLDQDKDRDGQWDTHDDIVTNFSEDALTEKSCSLGRCNIKTQLRSKYFTERVPNNITISGVVVCGLGASPSIIFCGGGRKPSVAENSTFVTYPAIAALNDYDGSDAWEEIVVEYSTPGVGVQPPILDFLYKSAAVNYDFSSPNVVRLTGNSAEIESSMRTLQVRPGTSNGEDIRITVTGTAYATTSPDVRITSMDSCTIPVDPVVQGGLTVAVPTSIEFNEDTRYVLQGFDAVFVGNEDLDSSEVTVLELNEQSYPAGTKFYANNALMTVKVGGWLQVPSSELLDFEIRPPLHFSGSFTLEVRAAITDTTQSGVVVAASQTKLVPFTVLPVADGVNIPLVIGIEDLGPIQFGSKLSQGLTVKDRAQGTGNNPESETITKIVFDVPADTDQLRYIVTGSYVQDTSGTLNGTGTAVVSYNSDEREYTVTSTLLVGEDLALISQTDRELAELHIRQTLASFVIEIGPEHSDDNGSVRLFISTADVKDGIASEKIDSFTPLLVAAVADLPTVEVVNPAEKIVNEDGESIPLRITVGSSPDKDNSETLSVRITVPKEGGIPIGSIGGLTPQGVTLNSEGSGKYLVTSQADTPDDRESLLNSFLSSNGNLEFLPRPNWSGSLWGSNGIRVDVISTEKAVGAELAGDEYGGADGTSKTETATAYIGVTVRPIADQATVSVKGNAIGKEDIVNAVPISVTLGDTDGSETYIMHISNVFPEDVTLFGADGVELVSSGGIYELQPKDIEDFAILPPLHWSSAVQGDVIITTTTIVTDSTAGSSSQSTTDLVITVDIEGVADKPNSKAIIVRGEEDTPYDIGSFINTSNVLVDADTSEKLFMLIKGLPSGVVPSSSSGDVSYIGSGKWQIALNAIPNLVLPPRPNYSGEDPYPQMTLQAVSQEMDGDEAVSDPWPVAFDIFPAVDGFASWEMAIQVSEQENESGGMGVPLGAAKNYALKDSDGSEEVIECTFDLSNLISDAGIATRLKKLSGPSSGLKELVDFYLVGDFVFDSDTSTITVLPDKIETLILRADLFLDSNQDFSIPVSILVRDSATLNGKTEISEKIEQGLLNVDLLGTADLPTVSAGNASGSAGTLVKINLAGASSDTDVDLGRIQSEEIYYIVTQMPSSESMPFEYAFVDGDSNVVGHDHGVHWLLYPEHLNYLFMRVPSSRNGTLGFRLATVALENDGDLAYNTGLFEVVFSAVNGTGGEDPPLPPILQVGINSGLEDNKMTLVADAFSDPNDLTNPSVTVVISGLPDGAAVEGARLNPFNNHWVAAIEDVRNGNVLITPPKDFGGNMSITLEAISTTASGLSATSGAKSTTAFVDPVADGTDISCQPETSLEDEIISLKVTLEGKDVDGSEEVAGFVFIRLVNDNAEIVGAFSQVQVGDPDATIQGVGLVGYTRVGVSEMKNIPIVPTEHWHGSIQIEVVVPVIETLDDADGDHLIVSQIMHEIMVQAQADPATLTVPTEVVRGPEDSGIVLPNLSVTLVDTVAANGGEQMSVTLSGLVYGSILNHGSNNGDGSWLVPANKLSDLVLTPPEHYSGTMTLALNAYTIEMSNFDEGKCRSE</sequence>
<protein>
    <recommendedName>
        <fullName evidence="3">Calmodulin</fullName>
    </recommendedName>
</protein>
<feature type="signal peptide" evidence="1">
    <location>
        <begin position="1"/>
        <end position="18"/>
    </location>
</feature>
<evidence type="ECO:0008006" key="3">
    <source>
        <dbReference type="Google" id="ProtNLM"/>
    </source>
</evidence>
<gene>
    <name evidence="2" type="ORF">ACOF00016_LOCUS6742</name>
</gene>
<feature type="chain" id="PRO_5030532514" description="Calmodulin" evidence="1">
    <location>
        <begin position="19"/>
        <end position="1812"/>
    </location>
</feature>
<name>A0A7S3P5S2_9STRA</name>
<reference evidence="2" key="1">
    <citation type="submission" date="2021-01" db="EMBL/GenBank/DDBJ databases">
        <authorList>
            <person name="Corre E."/>
            <person name="Pelletier E."/>
            <person name="Niang G."/>
            <person name="Scheremetjew M."/>
            <person name="Finn R."/>
            <person name="Kale V."/>
            <person name="Holt S."/>
            <person name="Cochrane G."/>
            <person name="Meng A."/>
            <person name="Brown T."/>
            <person name="Cohen L."/>
        </authorList>
    </citation>
    <scope>NUCLEOTIDE SEQUENCE</scope>
    <source>
        <strain evidence="2">CCMP127</strain>
    </source>
</reference>
<keyword evidence="1" id="KW-0732">Signal</keyword>
<organism evidence="2">
    <name type="scientific">Amphora coffeiformis</name>
    <dbReference type="NCBI Taxonomy" id="265554"/>
    <lineage>
        <taxon>Eukaryota</taxon>
        <taxon>Sar</taxon>
        <taxon>Stramenopiles</taxon>
        <taxon>Ochrophyta</taxon>
        <taxon>Bacillariophyta</taxon>
        <taxon>Bacillariophyceae</taxon>
        <taxon>Bacillariophycidae</taxon>
        <taxon>Thalassiophysales</taxon>
        <taxon>Catenulaceae</taxon>
        <taxon>Amphora</taxon>
    </lineage>
</organism>
<accession>A0A7S3P5S2</accession>
<dbReference type="EMBL" id="HBIM01007938">
    <property type="protein sequence ID" value="CAE0409055.1"/>
    <property type="molecule type" value="Transcribed_RNA"/>
</dbReference>
<evidence type="ECO:0000256" key="1">
    <source>
        <dbReference type="SAM" id="SignalP"/>
    </source>
</evidence>
<evidence type="ECO:0000313" key="2">
    <source>
        <dbReference type="EMBL" id="CAE0409055.1"/>
    </source>
</evidence>
<proteinExistence type="predicted"/>